<protein>
    <submittedName>
        <fullName evidence="2">DUF2809 domain-containing protein</fullName>
    </submittedName>
</protein>
<gene>
    <name evidence="2" type="ORF">H3H32_09465</name>
</gene>
<dbReference type="Pfam" id="PF10990">
    <property type="entry name" value="DUF2809"/>
    <property type="match status" value="1"/>
</dbReference>
<keyword evidence="1" id="KW-0472">Membrane</keyword>
<evidence type="ECO:0000256" key="1">
    <source>
        <dbReference type="SAM" id="Phobius"/>
    </source>
</evidence>
<dbReference type="KEGG" id="sfol:H3H32_09465"/>
<organism evidence="2 3">
    <name type="scientific">Spirosoma foliorum</name>
    <dbReference type="NCBI Taxonomy" id="2710596"/>
    <lineage>
        <taxon>Bacteria</taxon>
        <taxon>Pseudomonadati</taxon>
        <taxon>Bacteroidota</taxon>
        <taxon>Cytophagia</taxon>
        <taxon>Cytophagales</taxon>
        <taxon>Cytophagaceae</taxon>
        <taxon>Spirosoma</taxon>
    </lineage>
</organism>
<feature type="transmembrane region" description="Helical" evidence="1">
    <location>
        <begin position="62"/>
        <end position="81"/>
    </location>
</feature>
<dbReference type="EMBL" id="CP059732">
    <property type="protein sequence ID" value="QMW05087.1"/>
    <property type="molecule type" value="Genomic_DNA"/>
</dbReference>
<accession>A0A7G5H1U5</accession>
<dbReference type="AlphaFoldDB" id="A0A7G5H1U5"/>
<feature type="transmembrane region" description="Helical" evidence="1">
    <location>
        <begin position="37"/>
        <end position="55"/>
    </location>
</feature>
<feature type="transmembrane region" description="Helical" evidence="1">
    <location>
        <begin position="93"/>
        <end position="120"/>
    </location>
</feature>
<proteinExistence type="predicted"/>
<reference evidence="2 3" key="1">
    <citation type="submission" date="2020-07" db="EMBL/GenBank/DDBJ databases">
        <title>Spirosoma foliorum sp. nov., isolated from the leaves on the Nejang mountain Korea, Republic of.</title>
        <authorList>
            <person name="Ho H."/>
            <person name="Lee Y.-J."/>
            <person name="Nurcahyanto D.-A."/>
            <person name="Kim S.-G."/>
        </authorList>
    </citation>
    <scope>NUCLEOTIDE SEQUENCE [LARGE SCALE GENOMIC DNA]</scope>
    <source>
        <strain evidence="2 3">PL0136</strain>
    </source>
</reference>
<keyword evidence="1" id="KW-1133">Transmembrane helix</keyword>
<feature type="transmembrane region" description="Helical" evidence="1">
    <location>
        <begin position="7"/>
        <end position="25"/>
    </location>
</feature>
<evidence type="ECO:0000313" key="3">
    <source>
        <dbReference type="Proteomes" id="UP000515369"/>
    </source>
</evidence>
<keyword evidence="3" id="KW-1185">Reference proteome</keyword>
<name>A0A7G5H1U5_9BACT</name>
<sequence>MHVNRNRIIYGSLTLSVLLLGLASRRFMGDVSFVKDYVGDGLWALMVYLGFATFFNQWTARAVGLSTLLFSFGIEISQIYHAPWIDTIRATRLGGLVLGFTFVWSDLLCYTIGVGVGWLVEAYLIPARYQSLSSYKL</sequence>
<dbReference type="InterPro" id="IPR021257">
    <property type="entry name" value="DUF2809"/>
</dbReference>
<dbReference type="RefSeq" id="WP_182462435.1">
    <property type="nucleotide sequence ID" value="NZ_CP059732.1"/>
</dbReference>
<dbReference type="Proteomes" id="UP000515369">
    <property type="component" value="Chromosome"/>
</dbReference>
<evidence type="ECO:0000313" key="2">
    <source>
        <dbReference type="EMBL" id="QMW05087.1"/>
    </source>
</evidence>
<keyword evidence="1" id="KW-0812">Transmembrane</keyword>